<gene>
    <name evidence="3" type="ORF">IAD18_06085</name>
</gene>
<dbReference type="PANTHER" id="PTHR40459">
    <property type="entry name" value="CONSERVED HYPOTHETICAL ALANINE AND LEUCINE RICH PROTEIN"/>
    <property type="match status" value="1"/>
</dbReference>
<dbReference type="InterPro" id="IPR008927">
    <property type="entry name" value="6-PGluconate_DH-like_C_sf"/>
</dbReference>
<accession>A0A9D1IMC9</accession>
<dbReference type="InterPro" id="IPR036291">
    <property type="entry name" value="NAD(P)-bd_dom_sf"/>
</dbReference>
<feature type="domain" description="Pyrroline-5-carboxylate reductase catalytic N-terminal" evidence="1">
    <location>
        <begin position="3"/>
        <end position="83"/>
    </location>
</feature>
<evidence type="ECO:0000259" key="2">
    <source>
        <dbReference type="Pfam" id="PF10728"/>
    </source>
</evidence>
<dbReference type="PANTHER" id="PTHR40459:SF1">
    <property type="entry name" value="CONSERVED HYPOTHETICAL ALANINE AND LEUCINE RICH PROTEIN"/>
    <property type="match status" value="1"/>
</dbReference>
<reference evidence="3" key="1">
    <citation type="submission" date="2020-10" db="EMBL/GenBank/DDBJ databases">
        <authorList>
            <person name="Gilroy R."/>
        </authorList>
    </citation>
    <scope>NUCLEOTIDE SEQUENCE</scope>
    <source>
        <strain evidence="3">17073</strain>
    </source>
</reference>
<dbReference type="Gene3D" id="3.40.50.720">
    <property type="entry name" value="NAD(P)-binding Rossmann-like Domain"/>
    <property type="match status" value="1"/>
</dbReference>
<proteinExistence type="predicted"/>
<sequence>MNKVVVIGSGKVASCLGKSLFDSGRFEIVQIYSRSLSHAQKMASFVGNCPAIDDASCLIDADCYLVAIKDDAIAPFLSTVPDRCKGALWMHTSGSVDISVFKGFNGLNGVLYPLQTFSVDSKPDMRTIPFLIEGSSDEATALLKELACVMSSSVYEATSQLRTKIHLAAVFACNFTNCLYAIADDILKKNNIPFSILLPLIGETTRKLSTLEPWDAQTGPAARGDMAVIQKHLDMLNHEEKAIYQILSDYILKNMPYERNTI</sequence>
<dbReference type="SUPFAM" id="SSF48179">
    <property type="entry name" value="6-phosphogluconate dehydrogenase C-terminal domain-like"/>
    <property type="match status" value="1"/>
</dbReference>
<name>A0A9D1IMC9_9BACT</name>
<evidence type="ECO:0000313" key="4">
    <source>
        <dbReference type="Proteomes" id="UP000824076"/>
    </source>
</evidence>
<dbReference type="Pfam" id="PF03807">
    <property type="entry name" value="F420_oxidored"/>
    <property type="match status" value="1"/>
</dbReference>
<dbReference type="AlphaFoldDB" id="A0A9D1IMC9"/>
<dbReference type="Proteomes" id="UP000824076">
    <property type="component" value="Unassembled WGS sequence"/>
</dbReference>
<dbReference type="EMBL" id="DVMS01000172">
    <property type="protein sequence ID" value="HIU39216.1"/>
    <property type="molecule type" value="Genomic_DNA"/>
</dbReference>
<dbReference type="InterPro" id="IPR018931">
    <property type="entry name" value="DUF2520"/>
</dbReference>
<evidence type="ECO:0000313" key="3">
    <source>
        <dbReference type="EMBL" id="HIU39216.1"/>
    </source>
</evidence>
<reference evidence="3" key="2">
    <citation type="journal article" date="2021" name="PeerJ">
        <title>Extensive microbial diversity within the chicken gut microbiome revealed by metagenomics and culture.</title>
        <authorList>
            <person name="Gilroy R."/>
            <person name="Ravi A."/>
            <person name="Getino M."/>
            <person name="Pursley I."/>
            <person name="Horton D.L."/>
            <person name="Alikhan N.F."/>
            <person name="Baker D."/>
            <person name="Gharbi K."/>
            <person name="Hall N."/>
            <person name="Watson M."/>
            <person name="Adriaenssens E.M."/>
            <person name="Foster-Nyarko E."/>
            <person name="Jarju S."/>
            <person name="Secka A."/>
            <person name="Antonio M."/>
            <person name="Oren A."/>
            <person name="Chaudhuri R.R."/>
            <person name="La Ragione R."/>
            <person name="Hildebrand F."/>
            <person name="Pallen M.J."/>
        </authorList>
    </citation>
    <scope>NUCLEOTIDE SEQUENCE</scope>
    <source>
        <strain evidence="3">17073</strain>
    </source>
</reference>
<comment type="caution">
    <text evidence="3">The sequence shown here is derived from an EMBL/GenBank/DDBJ whole genome shotgun (WGS) entry which is preliminary data.</text>
</comment>
<evidence type="ECO:0000259" key="1">
    <source>
        <dbReference type="Pfam" id="PF03807"/>
    </source>
</evidence>
<organism evidence="3 4">
    <name type="scientific">Candidatus Limisoma intestinavium</name>
    <dbReference type="NCBI Taxonomy" id="2840856"/>
    <lineage>
        <taxon>Bacteria</taxon>
        <taxon>Pseudomonadati</taxon>
        <taxon>Bacteroidota</taxon>
        <taxon>Bacteroidia</taxon>
        <taxon>Bacteroidales</taxon>
        <taxon>Candidatus Limisoma</taxon>
    </lineage>
</organism>
<feature type="domain" description="DUF2520" evidence="2">
    <location>
        <begin position="128"/>
        <end position="250"/>
    </location>
</feature>
<dbReference type="InterPro" id="IPR028939">
    <property type="entry name" value="P5C_Rdtase_cat_N"/>
</dbReference>
<protein>
    <submittedName>
        <fullName evidence="3">DUF2520 domain-containing protein</fullName>
    </submittedName>
</protein>
<dbReference type="InterPro" id="IPR037108">
    <property type="entry name" value="TM1727-like_C_sf"/>
</dbReference>
<dbReference type="Pfam" id="PF10728">
    <property type="entry name" value="DUF2520"/>
    <property type="match status" value="1"/>
</dbReference>
<dbReference type="Gene3D" id="1.10.1040.20">
    <property type="entry name" value="ProC-like, C-terminal domain"/>
    <property type="match status" value="1"/>
</dbReference>
<dbReference type="SUPFAM" id="SSF51735">
    <property type="entry name" value="NAD(P)-binding Rossmann-fold domains"/>
    <property type="match status" value="1"/>
</dbReference>